<reference evidence="3" key="1">
    <citation type="submission" date="2016-06" db="UniProtKB">
        <authorList>
            <consortium name="WormBaseParasite"/>
        </authorList>
    </citation>
    <scope>IDENTIFICATION</scope>
</reference>
<reference evidence="1 2" key="2">
    <citation type="submission" date="2018-11" db="EMBL/GenBank/DDBJ databases">
        <authorList>
            <consortium name="Pathogen Informatics"/>
        </authorList>
    </citation>
    <scope>NUCLEOTIDE SEQUENCE [LARGE SCALE GENOMIC DNA]</scope>
</reference>
<evidence type="ECO:0000313" key="3">
    <source>
        <dbReference type="WBParaSite" id="OFLC_0001221401-mRNA-1"/>
    </source>
</evidence>
<sequence length="98" mass="11751">MEASAISRTIILVCVHMRLLNSCNMVIVYLYRQGDLRHFVIRWFKDQFRGRKSHTDRESVGCLFNNFSNLYIEVYFPLFTQSVHFNFEFLADLTIKMF</sequence>
<accession>A0A183HXK1</accession>
<dbReference type="Proteomes" id="UP000267606">
    <property type="component" value="Unassembled WGS sequence"/>
</dbReference>
<dbReference type="AlphaFoldDB" id="A0A183HXK1"/>
<dbReference type="WBParaSite" id="OFLC_0001221401-mRNA-1">
    <property type="protein sequence ID" value="OFLC_0001221401-mRNA-1"/>
    <property type="gene ID" value="OFLC_0001221401"/>
</dbReference>
<gene>
    <name evidence="1" type="ORF">OFLC_LOCUS12215</name>
</gene>
<evidence type="ECO:0000313" key="2">
    <source>
        <dbReference type="Proteomes" id="UP000267606"/>
    </source>
</evidence>
<dbReference type="EMBL" id="UZAJ01018675">
    <property type="protein sequence ID" value="VDO82886.1"/>
    <property type="molecule type" value="Genomic_DNA"/>
</dbReference>
<keyword evidence="2" id="KW-1185">Reference proteome</keyword>
<name>A0A183HXK1_9BILA</name>
<organism evidence="3">
    <name type="scientific">Onchocerca flexuosa</name>
    <dbReference type="NCBI Taxonomy" id="387005"/>
    <lineage>
        <taxon>Eukaryota</taxon>
        <taxon>Metazoa</taxon>
        <taxon>Ecdysozoa</taxon>
        <taxon>Nematoda</taxon>
        <taxon>Chromadorea</taxon>
        <taxon>Rhabditida</taxon>
        <taxon>Spirurina</taxon>
        <taxon>Spiruromorpha</taxon>
        <taxon>Filarioidea</taxon>
        <taxon>Onchocercidae</taxon>
        <taxon>Onchocerca</taxon>
    </lineage>
</organism>
<evidence type="ECO:0000313" key="1">
    <source>
        <dbReference type="EMBL" id="VDO82886.1"/>
    </source>
</evidence>
<proteinExistence type="predicted"/>
<protein>
    <submittedName>
        <fullName evidence="3">Secreted protein</fullName>
    </submittedName>
</protein>